<dbReference type="InterPro" id="IPR011625">
    <property type="entry name" value="A2M_N_BRD"/>
</dbReference>
<keyword evidence="4" id="KW-0722">Serine protease inhibitor</keyword>
<dbReference type="InterPro" id="IPR009048">
    <property type="entry name" value="A-macroglobulin_rcpt-bd"/>
</dbReference>
<dbReference type="InterPro" id="IPR014756">
    <property type="entry name" value="Ig_E-set"/>
</dbReference>
<dbReference type="SMART" id="SM01419">
    <property type="entry name" value="Thiol-ester_cl"/>
    <property type="match status" value="1"/>
</dbReference>
<dbReference type="InterPro" id="IPR011626">
    <property type="entry name" value="Alpha-macroglobulin_TED"/>
</dbReference>
<dbReference type="Gene3D" id="2.60.40.690">
    <property type="entry name" value="Alpha-macroglobulin, receptor-binding domain"/>
    <property type="match status" value="1"/>
</dbReference>
<comment type="caution">
    <text evidence="11">The sequence shown here is derived from an EMBL/GenBank/DDBJ whole genome shotgun (WGS) entry which is preliminary data.</text>
</comment>
<evidence type="ECO:0000259" key="10">
    <source>
        <dbReference type="SMART" id="SM01361"/>
    </source>
</evidence>
<dbReference type="Proteomes" id="UP000271974">
    <property type="component" value="Unassembled WGS sequence"/>
</dbReference>
<reference evidence="11 12" key="1">
    <citation type="submission" date="2019-01" db="EMBL/GenBank/DDBJ databases">
        <title>A draft genome assembly of the solar-powered sea slug Elysia chlorotica.</title>
        <authorList>
            <person name="Cai H."/>
            <person name="Li Q."/>
            <person name="Fang X."/>
            <person name="Li J."/>
            <person name="Curtis N.E."/>
            <person name="Altenburger A."/>
            <person name="Shibata T."/>
            <person name="Feng M."/>
            <person name="Maeda T."/>
            <person name="Schwartz J.A."/>
            <person name="Shigenobu S."/>
            <person name="Lundholm N."/>
            <person name="Nishiyama T."/>
            <person name="Yang H."/>
            <person name="Hasebe M."/>
            <person name="Li S."/>
            <person name="Pierce S.K."/>
            <person name="Wang J."/>
        </authorList>
    </citation>
    <scope>NUCLEOTIDE SEQUENCE [LARGE SCALE GENOMIC DNA]</scope>
    <source>
        <strain evidence="11">EC2010</strain>
        <tissue evidence="11">Whole organism of an adult</tissue>
    </source>
</reference>
<dbReference type="InterPro" id="IPR008930">
    <property type="entry name" value="Terpenoid_cyclase/PrenylTrfase"/>
</dbReference>
<feature type="domain" description="Alpha-2-macroglobulin" evidence="9">
    <location>
        <begin position="641"/>
        <end position="732"/>
    </location>
</feature>
<dbReference type="GO" id="GO:0005615">
    <property type="term" value="C:extracellular space"/>
    <property type="evidence" value="ECO:0007669"/>
    <property type="project" value="InterPro"/>
</dbReference>
<dbReference type="EMBL" id="RQTK01000501">
    <property type="protein sequence ID" value="RUS78587.1"/>
    <property type="molecule type" value="Genomic_DNA"/>
</dbReference>
<feature type="domain" description="Alpha-2-macroglobulin bait region" evidence="8">
    <location>
        <begin position="388"/>
        <end position="523"/>
    </location>
</feature>
<name>A0A433TAH2_ELYCH</name>
<dbReference type="PROSITE" id="PS00477">
    <property type="entry name" value="ALPHA_2_MACROGLOBULIN"/>
    <property type="match status" value="1"/>
</dbReference>
<evidence type="ECO:0000256" key="2">
    <source>
        <dbReference type="ARBA" id="ARBA00022690"/>
    </source>
</evidence>
<evidence type="ECO:0000259" key="8">
    <source>
        <dbReference type="SMART" id="SM01359"/>
    </source>
</evidence>
<evidence type="ECO:0000259" key="9">
    <source>
        <dbReference type="SMART" id="SM01360"/>
    </source>
</evidence>
<dbReference type="SUPFAM" id="SSF81296">
    <property type="entry name" value="E set domains"/>
    <property type="match status" value="1"/>
</dbReference>
<evidence type="ECO:0000256" key="5">
    <source>
        <dbReference type="ARBA" id="ARBA00022966"/>
    </source>
</evidence>
<dbReference type="Gene3D" id="1.50.10.20">
    <property type="match status" value="1"/>
</dbReference>
<dbReference type="GO" id="GO:0004867">
    <property type="term" value="F:serine-type endopeptidase inhibitor activity"/>
    <property type="evidence" value="ECO:0007669"/>
    <property type="project" value="UniProtKB-KW"/>
</dbReference>
<dbReference type="Pfam" id="PF07703">
    <property type="entry name" value="A2M_BRD"/>
    <property type="match status" value="1"/>
</dbReference>
<dbReference type="SUPFAM" id="SSF49410">
    <property type="entry name" value="Alpha-macroglobulin receptor domain"/>
    <property type="match status" value="1"/>
</dbReference>
<dbReference type="Gene3D" id="2.60.120.1540">
    <property type="match status" value="1"/>
</dbReference>
<dbReference type="Gene3D" id="2.20.130.20">
    <property type="match status" value="1"/>
</dbReference>
<dbReference type="Pfam" id="PF01835">
    <property type="entry name" value="MG2"/>
    <property type="match status" value="1"/>
</dbReference>
<dbReference type="Gene3D" id="6.20.50.160">
    <property type="match status" value="1"/>
</dbReference>
<evidence type="ECO:0000256" key="3">
    <source>
        <dbReference type="ARBA" id="ARBA00022729"/>
    </source>
</evidence>
<dbReference type="InterPro" id="IPR041555">
    <property type="entry name" value="MG3"/>
</dbReference>
<evidence type="ECO:0000256" key="6">
    <source>
        <dbReference type="ARBA" id="ARBA00023157"/>
    </source>
</evidence>
<evidence type="ECO:0000313" key="11">
    <source>
        <dbReference type="EMBL" id="RUS78587.1"/>
    </source>
</evidence>
<dbReference type="SMART" id="SM01360">
    <property type="entry name" value="A2M"/>
    <property type="match status" value="1"/>
</dbReference>
<dbReference type="InterPro" id="IPR013783">
    <property type="entry name" value="Ig-like_fold"/>
</dbReference>
<feature type="chain" id="PRO_5019044089" description="CD109 antigen" evidence="7">
    <location>
        <begin position="21"/>
        <end position="1385"/>
    </location>
</feature>
<comment type="similarity">
    <text evidence="1">Belongs to the protease inhibitor I39 (alpha-2-macroglobulin) family.</text>
</comment>
<dbReference type="Pfam" id="PF00207">
    <property type="entry name" value="A2M"/>
    <property type="match status" value="1"/>
</dbReference>
<dbReference type="Pfam" id="PF07678">
    <property type="entry name" value="TED_complement"/>
    <property type="match status" value="1"/>
</dbReference>
<dbReference type="SUPFAM" id="SSF48239">
    <property type="entry name" value="Terpenoid cyclases/Protein prenyltransferases"/>
    <property type="match status" value="1"/>
</dbReference>
<proteinExistence type="inferred from homology"/>
<dbReference type="InterPro" id="IPR050473">
    <property type="entry name" value="A2M/Complement_sys"/>
</dbReference>
<dbReference type="OrthoDB" id="9998011at2759"/>
<keyword evidence="5" id="KW-0882">Thioester bond</keyword>
<evidence type="ECO:0000313" key="12">
    <source>
        <dbReference type="Proteomes" id="UP000271974"/>
    </source>
</evidence>
<accession>A0A433TAH2</accession>
<dbReference type="STRING" id="188477.A0A433TAH2"/>
<keyword evidence="12" id="KW-1185">Reference proteome</keyword>
<dbReference type="InterPro" id="IPR047565">
    <property type="entry name" value="Alpha-macroglob_thiol-ester_cl"/>
</dbReference>
<dbReference type="Gene3D" id="2.60.40.1930">
    <property type="match status" value="2"/>
</dbReference>
<dbReference type="InterPro" id="IPR001599">
    <property type="entry name" value="Macroglobln_a2"/>
</dbReference>
<gene>
    <name evidence="11" type="ORF">EGW08_013655</name>
</gene>
<dbReference type="PANTHER" id="PTHR11412">
    <property type="entry name" value="MACROGLOBULIN / COMPLEMENT"/>
    <property type="match status" value="1"/>
</dbReference>
<evidence type="ECO:0000256" key="1">
    <source>
        <dbReference type="ARBA" id="ARBA00010952"/>
    </source>
</evidence>
<dbReference type="InterPro" id="IPR036595">
    <property type="entry name" value="A-macroglobulin_rcpt-bd_sf"/>
</dbReference>
<dbReference type="Gene3D" id="2.60.40.10">
    <property type="entry name" value="Immunoglobulins"/>
    <property type="match status" value="1"/>
</dbReference>
<feature type="domain" description="Alpha-macroglobulin receptor-binding" evidence="10">
    <location>
        <begin position="1282"/>
        <end position="1366"/>
    </location>
</feature>
<feature type="signal peptide" evidence="7">
    <location>
        <begin position="1"/>
        <end position="20"/>
    </location>
</feature>
<sequence length="1385" mass="151439">MTTLFSLAVIIFLSIPGGHCGSYLITAPEKLHPGSSYDVSIDILNTTDVNVEVELQSWVYNYTIRDYIVTTIDSRSDTFSQGAPGSFSFLLNETDRCPNCRLKVRGQGNLQFEHVHRLSISDDIVVVLVQTDKAIYKPGQIVRFRIIAVYPSLQTYQGDLSYTIKDPNGNRVKLEPKQTLGPFGVIEGEFELSEQPTFGYWSINVDIQDTGDTQTQTFTVADYELPRFEITVELPPFGLESDISLNGKVKAKYTFGEDVKGLVELHVGPDTEPDRCGKSPKTTQISFNIQATTPDGKSPPTGGDQILSVYTTIRYELFLPDQSFYTTSLFEGSYPAPGQNLTLPPSGVVPVSIDIPDNATSIDIKATFRGVSRMKAVSKTWSQSNNFLRLAIEDSNIKAGDMVMVNVEGTEPLTSIKYEVIARGTSVWSESVNGNNSKSLKFELPVTSAMAPVAHLLAYYSRDGSEIVADSVAFQVAGLFENEVSVSFSRNESEPAQQVEVLLSADPMSLVSVLAVDQSVLLLKSGNDINEEKVSKAVSAFDGDSDKPSSPDYALSYSSANVKDVFEKTGLVVLTDVVMEEPIIYRGYSYDAHYEVDMEVSMTGPLNLQSGPPRPMGRKQMRKPQGKLAQVERIRNAFPETWLWTTADVGANGTATLSTTVPDTITSWVVSAFATNSQSGLGVAPTTPTLKVFRPFFISLNYPSTVIKGEHVVVQATIFNYLPSDLTVTVQLKGNSNFQNIAINPDGSETLTSGNTDTVIQVISNEQGVVYFPIKTTQIGLVEVEVTAQSSLAADGVRRFMEVQSEGVPVSYVSLCSIKLGQNGQNETYTQTINFTLPASAVPGSEKAKVKVSKYLLDSTLDGLSNLLELPTGCGEQSLAKMASNVYIAKYLKSVGLLTGSLEREIKHNLATGYQRQLTYQRYDNSYSAFGNNDPVGSTWLTASVARVLAEAMEFTYIDEAVVRDAVKWLTDRQARDGSFASFGKVLDPNTQVARTGEGLTAYVTLTILTVLRMPYLPKLNDREIEQLLNSSRRAVQHLEEKILANAVTDRLSLSMVSFALARAGSSKAQMALQQLDALATVDGVLTYWEEPTSTTGRGSIIGRPGASSFIIWHPPVVQARPVNIMITSYAILAKVYFGAPHLAFGSVRWLIAQRNPTGGFSSTQDTMAAIEALAHFSASVNHPDSDIDISVTANNGAGEANFTFVSDNDRNLQVQELAALPTSTEITATGVGFSLVEMVYSFNVDDELSTPSFDVSTVLLDDDIDSFNLMICTKWLWDRETGMVVQEIGIPSGFNPDLSTLGTVAGLQRSERRGNTIAVYFDKISKSSLCYSLVMSRTAKIAQSQRNYVRTFDYYQPSDQSTVFYQPRKLAESTVCDVCDRCCP</sequence>
<dbReference type="SMART" id="SM01361">
    <property type="entry name" value="A2M_recep"/>
    <property type="match status" value="1"/>
</dbReference>
<keyword evidence="2" id="KW-0646">Protease inhibitor</keyword>
<dbReference type="InterPro" id="IPR002890">
    <property type="entry name" value="MG2"/>
</dbReference>
<dbReference type="Gene3D" id="2.60.40.1940">
    <property type="match status" value="1"/>
</dbReference>
<evidence type="ECO:0000256" key="4">
    <source>
        <dbReference type="ARBA" id="ARBA00022900"/>
    </source>
</evidence>
<dbReference type="Pfam" id="PF07677">
    <property type="entry name" value="A2M_recep"/>
    <property type="match status" value="1"/>
</dbReference>
<protein>
    <recommendedName>
        <fullName evidence="13">CD109 antigen</fullName>
    </recommendedName>
</protein>
<dbReference type="InterPro" id="IPR019742">
    <property type="entry name" value="MacrogloblnA2_CS"/>
</dbReference>
<evidence type="ECO:0008006" key="13">
    <source>
        <dbReference type="Google" id="ProtNLM"/>
    </source>
</evidence>
<keyword evidence="6" id="KW-1015">Disulfide bond</keyword>
<dbReference type="PANTHER" id="PTHR11412:SF136">
    <property type="entry name" value="CD109 ANTIGEN"/>
    <property type="match status" value="1"/>
</dbReference>
<keyword evidence="3 7" id="KW-0732">Signal</keyword>
<evidence type="ECO:0000256" key="7">
    <source>
        <dbReference type="SAM" id="SignalP"/>
    </source>
</evidence>
<dbReference type="SMART" id="SM01359">
    <property type="entry name" value="A2M_N_2"/>
    <property type="match status" value="1"/>
</dbReference>
<dbReference type="Pfam" id="PF17791">
    <property type="entry name" value="MG3"/>
    <property type="match status" value="1"/>
</dbReference>
<organism evidence="11 12">
    <name type="scientific">Elysia chlorotica</name>
    <name type="common">Eastern emerald elysia</name>
    <name type="synonym">Sea slug</name>
    <dbReference type="NCBI Taxonomy" id="188477"/>
    <lineage>
        <taxon>Eukaryota</taxon>
        <taxon>Metazoa</taxon>
        <taxon>Spiralia</taxon>
        <taxon>Lophotrochozoa</taxon>
        <taxon>Mollusca</taxon>
        <taxon>Gastropoda</taxon>
        <taxon>Heterobranchia</taxon>
        <taxon>Euthyneura</taxon>
        <taxon>Panpulmonata</taxon>
        <taxon>Sacoglossa</taxon>
        <taxon>Placobranchoidea</taxon>
        <taxon>Plakobranchidae</taxon>
        <taxon>Elysia</taxon>
    </lineage>
</organism>